<comment type="caution">
    <text evidence="2">The sequence shown here is derived from an EMBL/GenBank/DDBJ whole genome shotgun (WGS) entry which is preliminary data.</text>
</comment>
<sequence>MVLLSFNIIAPEIPLKDKHLVSEEELLKITFNGTKKIIDVLEKHFVFCTFFVEVSLVEKMPELLKLIIKKGHELGILNQHSTEEEILKAKLKAEEFTGKFVSGIRQFPQFKHKSDVVKRMKFSYHSSMYFSNIFWLDNKGFEKKTVYEENELVIVPDSWSPYSKLPYNDFTFQMIPLFFYKNMINNSMKGNDEYIVIYLNSWQFVELNHSKFGLPLYRKYNLGRQMEEKLGRFLLFLEESEWAVNRMKDFFF</sequence>
<accession>A0ABQ2NEA1</accession>
<keyword evidence="3" id="KW-1185">Reference proteome</keyword>
<evidence type="ECO:0000259" key="1">
    <source>
        <dbReference type="Pfam" id="PF01522"/>
    </source>
</evidence>
<dbReference type="InterPro" id="IPR002509">
    <property type="entry name" value="NODB_dom"/>
</dbReference>
<dbReference type="Gene3D" id="3.20.20.370">
    <property type="entry name" value="Glycoside hydrolase/deacetylase"/>
    <property type="match status" value="1"/>
</dbReference>
<evidence type="ECO:0000313" key="3">
    <source>
        <dbReference type="Proteomes" id="UP000620064"/>
    </source>
</evidence>
<name>A0ABQ2NEA1_9FLAO</name>
<protein>
    <recommendedName>
        <fullName evidence="1">NodB homology domain-containing protein</fullName>
    </recommendedName>
</protein>
<reference evidence="3" key="1">
    <citation type="journal article" date="2019" name="Int. J. Syst. Evol. Microbiol.">
        <title>The Global Catalogue of Microorganisms (GCM) 10K type strain sequencing project: providing services to taxonomists for standard genome sequencing and annotation.</title>
        <authorList>
            <consortium name="The Broad Institute Genomics Platform"/>
            <consortium name="The Broad Institute Genome Sequencing Center for Infectious Disease"/>
            <person name="Wu L."/>
            <person name="Ma J."/>
        </authorList>
    </citation>
    <scope>NUCLEOTIDE SEQUENCE [LARGE SCALE GENOMIC DNA]</scope>
    <source>
        <strain evidence="3">CGMCC 1.7656</strain>
    </source>
</reference>
<dbReference type="SUPFAM" id="SSF88713">
    <property type="entry name" value="Glycoside hydrolase/deacetylase"/>
    <property type="match status" value="1"/>
</dbReference>
<dbReference type="EMBL" id="BMLV01000001">
    <property type="protein sequence ID" value="GGP01125.1"/>
    <property type="molecule type" value="Genomic_DNA"/>
</dbReference>
<dbReference type="InterPro" id="IPR011330">
    <property type="entry name" value="Glyco_hydro/deAcase_b/a-brl"/>
</dbReference>
<gene>
    <name evidence="2" type="ORF">GCM10010992_00620</name>
</gene>
<proteinExistence type="predicted"/>
<evidence type="ECO:0000313" key="2">
    <source>
        <dbReference type="EMBL" id="GGP01125.1"/>
    </source>
</evidence>
<dbReference type="RefSeq" id="WP_188616084.1">
    <property type="nucleotide sequence ID" value="NZ_BMLV01000001.1"/>
</dbReference>
<dbReference type="Proteomes" id="UP000620064">
    <property type="component" value="Unassembled WGS sequence"/>
</dbReference>
<dbReference type="Pfam" id="PF01522">
    <property type="entry name" value="Polysacc_deac_1"/>
    <property type="match status" value="1"/>
</dbReference>
<feature type="domain" description="NodB homology" evidence="1">
    <location>
        <begin position="33"/>
        <end position="76"/>
    </location>
</feature>
<organism evidence="2 3">
    <name type="scientific">Cloacibacterium rupense</name>
    <dbReference type="NCBI Taxonomy" id="517423"/>
    <lineage>
        <taxon>Bacteria</taxon>
        <taxon>Pseudomonadati</taxon>
        <taxon>Bacteroidota</taxon>
        <taxon>Flavobacteriia</taxon>
        <taxon>Flavobacteriales</taxon>
        <taxon>Weeksellaceae</taxon>
    </lineage>
</organism>